<organism evidence="2">
    <name type="scientific">Darwinula stevensoni</name>
    <dbReference type="NCBI Taxonomy" id="69355"/>
    <lineage>
        <taxon>Eukaryota</taxon>
        <taxon>Metazoa</taxon>
        <taxon>Ecdysozoa</taxon>
        <taxon>Arthropoda</taxon>
        <taxon>Crustacea</taxon>
        <taxon>Oligostraca</taxon>
        <taxon>Ostracoda</taxon>
        <taxon>Podocopa</taxon>
        <taxon>Podocopida</taxon>
        <taxon>Darwinulocopina</taxon>
        <taxon>Darwinuloidea</taxon>
        <taxon>Darwinulidae</taxon>
        <taxon>Darwinula</taxon>
    </lineage>
</organism>
<evidence type="ECO:0000313" key="3">
    <source>
        <dbReference type="Proteomes" id="UP000677054"/>
    </source>
</evidence>
<keyword evidence="3" id="KW-1185">Reference proteome</keyword>
<sequence>MKASGKVGEANGKLLRSRKVYYVFALVAVTTLVFLVQSPSPSRWSRQNALYLQAKLVKRDARELRLMNRTLNAWLSSTQSERNPRLWPEFPLTAEQCRNATFVTATNRGRLGNTIGEYASVFAYGLEYGKIPVLSGTLLESLLLLFPHLNLRRVNETGCQERNWTEMGLPNKD</sequence>
<reference evidence="2" key="1">
    <citation type="submission" date="2020-11" db="EMBL/GenBank/DDBJ databases">
        <authorList>
            <person name="Tran Van P."/>
        </authorList>
    </citation>
    <scope>NUCLEOTIDE SEQUENCE</scope>
</reference>
<keyword evidence="1" id="KW-0812">Transmembrane</keyword>
<keyword evidence="1" id="KW-0472">Membrane</keyword>
<dbReference type="EMBL" id="LR901427">
    <property type="protein sequence ID" value="CAD7248581.1"/>
    <property type="molecule type" value="Genomic_DNA"/>
</dbReference>
<protein>
    <submittedName>
        <fullName evidence="2">Uncharacterized protein</fullName>
    </submittedName>
</protein>
<evidence type="ECO:0000256" key="1">
    <source>
        <dbReference type="SAM" id="Phobius"/>
    </source>
</evidence>
<feature type="transmembrane region" description="Helical" evidence="1">
    <location>
        <begin position="20"/>
        <end position="36"/>
    </location>
</feature>
<dbReference type="AlphaFoldDB" id="A0A7R8XLX9"/>
<name>A0A7R8XLX9_9CRUS</name>
<proteinExistence type="predicted"/>
<dbReference type="Proteomes" id="UP000677054">
    <property type="component" value="Unassembled WGS sequence"/>
</dbReference>
<dbReference type="EMBL" id="CAJPEV010001910">
    <property type="protein sequence ID" value="CAG0894845.1"/>
    <property type="molecule type" value="Genomic_DNA"/>
</dbReference>
<gene>
    <name evidence="2" type="ORF">DSTB1V02_LOCUS8392</name>
</gene>
<keyword evidence="1" id="KW-1133">Transmembrane helix</keyword>
<evidence type="ECO:0000313" key="2">
    <source>
        <dbReference type="EMBL" id="CAD7248581.1"/>
    </source>
</evidence>
<accession>A0A7R8XLX9</accession>